<evidence type="ECO:0000259" key="2">
    <source>
        <dbReference type="Pfam" id="PF03703"/>
    </source>
</evidence>
<keyword evidence="4" id="KW-1185">Reference proteome</keyword>
<dbReference type="InterPro" id="IPR005182">
    <property type="entry name" value="YdbS-like_PH"/>
</dbReference>
<dbReference type="PANTHER" id="PTHR37938:SF1">
    <property type="entry name" value="BLL0215 PROTEIN"/>
    <property type="match status" value="1"/>
</dbReference>
<evidence type="ECO:0000256" key="1">
    <source>
        <dbReference type="SAM" id="Phobius"/>
    </source>
</evidence>
<dbReference type="Proteomes" id="UP000766904">
    <property type="component" value="Unassembled WGS sequence"/>
</dbReference>
<evidence type="ECO:0000313" key="3">
    <source>
        <dbReference type="EMBL" id="TYL40541.1"/>
    </source>
</evidence>
<keyword evidence="1" id="KW-0812">Transmembrane</keyword>
<accession>A0A8J8Q4R6</accession>
<comment type="caution">
    <text evidence="3">The sequence shown here is derived from an EMBL/GenBank/DDBJ whole genome shotgun (WGS) entry which is preliminary data.</text>
</comment>
<keyword evidence="1" id="KW-1133">Transmembrane helix</keyword>
<dbReference type="PANTHER" id="PTHR37938">
    <property type="entry name" value="BLL0215 PROTEIN"/>
    <property type="match status" value="1"/>
</dbReference>
<proteinExistence type="predicted"/>
<sequence>MTTDTAAPSDHPRDGASGTIERSLSWLALESDEEIRWHGQPRLQTVYSWFAVAVLGMVALSAAVALDVLSVRGLLWLPVFAVLPLWQYARIAKTVFVITDRRLATRRGVLGVTVNSVALDRIQNTTVTQGSLGRLIGYGTVVIETAGGSDLAFWNVDEPLAVRAELESSADRLEKGGVPGTPEQWQSVLEEVRGWRRAIEECEGE</sequence>
<feature type="transmembrane region" description="Helical" evidence="1">
    <location>
        <begin position="75"/>
        <end position="98"/>
    </location>
</feature>
<organism evidence="3 4">
    <name type="scientific">Natronococcus pandeyae</name>
    <dbReference type="NCBI Taxonomy" id="2055836"/>
    <lineage>
        <taxon>Archaea</taxon>
        <taxon>Methanobacteriati</taxon>
        <taxon>Methanobacteriota</taxon>
        <taxon>Stenosarchaea group</taxon>
        <taxon>Halobacteria</taxon>
        <taxon>Halobacteriales</taxon>
        <taxon>Natrialbaceae</taxon>
        <taxon>Natronococcus</taxon>
    </lineage>
</organism>
<feature type="transmembrane region" description="Helical" evidence="1">
    <location>
        <begin position="46"/>
        <end position="69"/>
    </location>
</feature>
<keyword evidence="1" id="KW-0472">Membrane</keyword>
<feature type="domain" description="YdbS-like PH" evidence="2">
    <location>
        <begin position="93"/>
        <end position="165"/>
    </location>
</feature>
<dbReference type="EMBL" id="PHNJ01000001">
    <property type="protein sequence ID" value="TYL40541.1"/>
    <property type="molecule type" value="Genomic_DNA"/>
</dbReference>
<protein>
    <recommendedName>
        <fullName evidence="2">YdbS-like PH domain-containing protein</fullName>
    </recommendedName>
</protein>
<reference evidence="3" key="1">
    <citation type="submission" date="2017-11" db="EMBL/GenBank/DDBJ databases">
        <authorList>
            <person name="Kajale S.C."/>
            <person name="Sharma A."/>
        </authorList>
    </citation>
    <scope>NUCLEOTIDE SEQUENCE</scope>
    <source>
        <strain evidence="3">LS1_42</strain>
    </source>
</reference>
<dbReference type="RefSeq" id="WP_148856339.1">
    <property type="nucleotide sequence ID" value="NZ_PHNJ01000001.1"/>
</dbReference>
<dbReference type="AlphaFoldDB" id="A0A8J8Q4R6"/>
<gene>
    <name evidence="3" type="ORF">CV102_02945</name>
</gene>
<dbReference type="Pfam" id="PF03703">
    <property type="entry name" value="bPH_2"/>
    <property type="match status" value="1"/>
</dbReference>
<dbReference type="OrthoDB" id="204675at2157"/>
<name>A0A8J8Q4R6_9EURY</name>
<evidence type="ECO:0000313" key="4">
    <source>
        <dbReference type="Proteomes" id="UP000766904"/>
    </source>
</evidence>